<dbReference type="EMBL" id="CAADFF010000001">
    <property type="protein sequence ID" value="VFJ86064.1"/>
    <property type="molecule type" value="Genomic_DNA"/>
</dbReference>
<gene>
    <name evidence="1" type="ORF">BECKLFY1418B_GA0070995_100194</name>
</gene>
<protein>
    <submittedName>
        <fullName evidence="1">Uncharacterized protein</fullName>
    </submittedName>
</protein>
<organism evidence="1">
    <name type="scientific">Candidatus Kentrum sp. LFY</name>
    <dbReference type="NCBI Taxonomy" id="2126342"/>
    <lineage>
        <taxon>Bacteria</taxon>
        <taxon>Pseudomonadati</taxon>
        <taxon>Pseudomonadota</taxon>
        <taxon>Gammaproteobacteria</taxon>
        <taxon>Candidatus Kentrum</taxon>
    </lineage>
</organism>
<evidence type="ECO:0000313" key="1">
    <source>
        <dbReference type="EMBL" id="VFJ86064.1"/>
    </source>
</evidence>
<accession>A0A450U501</accession>
<reference evidence="1" key="1">
    <citation type="submission" date="2019-02" db="EMBL/GenBank/DDBJ databases">
        <authorList>
            <person name="Gruber-Vodicka R. H."/>
            <person name="Seah K. B. B."/>
        </authorList>
    </citation>
    <scope>NUCLEOTIDE SEQUENCE</scope>
    <source>
        <strain evidence="1">BECK_M7</strain>
    </source>
</reference>
<dbReference type="AlphaFoldDB" id="A0A450U501"/>
<name>A0A450U501_9GAMM</name>
<sequence length="228" mass="25876">MQGNVGPYAKFPEEEISYILSSVLRVGAALRKKSEREKENPITIRLCKRLKRIERFRDGPLECHLQQEIPSFDPDDDSIIGRMDISVSGVGGGSETYFAIEAKRLRFLYPGGTFETGSPEYVGEKGMMRFVTGKYAPFMQAGAMLGYVFDGNTEKVWSGIGKYIRRKTEMLQMDDPRKLVPSGILPGERVGETRHHRMKDRIFILYHVFISVSPDVSPWNIPNPKPID</sequence>
<proteinExistence type="predicted"/>